<dbReference type="EMBL" id="BQMJ01000029">
    <property type="protein sequence ID" value="GJQ11996.1"/>
    <property type="molecule type" value="Genomic_DNA"/>
</dbReference>
<organism evidence="2 3">
    <name type="scientific">Galdieria partita</name>
    <dbReference type="NCBI Taxonomy" id="83374"/>
    <lineage>
        <taxon>Eukaryota</taxon>
        <taxon>Rhodophyta</taxon>
        <taxon>Bangiophyceae</taxon>
        <taxon>Galdieriales</taxon>
        <taxon>Galdieriaceae</taxon>
        <taxon>Galdieria</taxon>
    </lineage>
</organism>
<evidence type="ECO:0000313" key="2">
    <source>
        <dbReference type="EMBL" id="GJQ11996.1"/>
    </source>
</evidence>
<feature type="compositionally biased region" description="Low complexity" evidence="1">
    <location>
        <begin position="74"/>
        <end position="83"/>
    </location>
</feature>
<dbReference type="OrthoDB" id="10372741at2759"/>
<dbReference type="Proteomes" id="UP001061958">
    <property type="component" value="Unassembled WGS sequence"/>
</dbReference>
<evidence type="ECO:0000313" key="3">
    <source>
        <dbReference type="Proteomes" id="UP001061958"/>
    </source>
</evidence>
<reference evidence="2" key="2">
    <citation type="submission" date="2022-01" db="EMBL/GenBank/DDBJ databases">
        <authorList>
            <person name="Hirooka S."/>
            <person name="Miyagishima S.Y."/>
        </authorList>
    </citation>
    <scope>NUCLEOTIDE SEQUENCE</scope>
    <source>
        <strain evidence="2">NBRC 102759</strain>
    </source>
</reference>
<sequence length="371" mass="43292">MDASFEQDFREYQRLQSIKYYTQKMKKSRPLKQFVLGQAKQPNALHERLEPYVSLAAQRWRQHRSQTSRDTQQLEKQSSPSKLLSEKSKLGRIALEEPVAFAATNNWLCKLPLTIFRTVEGNRGPLYRELASSKYDNYVEALESTSSQIKKRFRNEYCRNVVHSQTLFVNENNSQIEQTIPKEYVDLATWRYQQFVQMVGLNSLGSKKNRQDSSLGTYSAKLGGGDVPLSLEGDYSHIDTIDDYRSLAAHRYWLRMNTPNVASQGTTQDSKVSSEQQRGQLFIDPEYSKKPDSLYRKEAHRKYELYLQSKRYKAKQDESNSSHSTICNDNIFLSQPAVLFQRSNHAVPYHIHYENIDRLPLFHSKVMNRFF</sequence>
<protein>
    <submittedName>
        <fullName evidence="2">Uncharacterized protein</fullName>
    </submittedName>
</protein>
<evidence type="ECO:0000256" key="1">
    <source>
        <dbReference type="SAM" id="MobiDB-lite"/>
    </source>
</evidence>
<accession>A0A9C7UQS1</accession>
<feature type="region of interest" description="Disordered" evidence="1">
    <location>
        <begin position="60"/>
        <end position="83"/>
    </location>
</feature>
<reference evidence="2" key="1">
    <citation type="journal article" date="2022" name="Proc. Natl. Acad. Sci. U.S.A.">
        <title>Life cycle and functional genomics of the unicellular red alga Galdieria for elucidating algal and plant evolution and industrial use.</title>
        <authorList>
            <person name="Hirooka S."/>
            <person name="Itabashi T."/>
            <person name="Ichinose T.M."/>
            <person name="Onuma R."/>
            <person name="Fujiwara T."/>
            <person name="Yamashita S."/>
            <person name="Jong L.W."/>
            <person name="Tomita R."/>
            <person name="Iwane A.H."/>
            <person name="Miyagishima S.Y."/>
        </authorList>
    </citation>
    <scope>NUCLEOTIDE SEQUENCE</scope>
    <source>
        <strain evidence="2">NBRC 102759</strain>
    </source>
</reference>
<name>A0A9C7UQS1_9RHOD</name>
<gene>
    <name evidence="2" type="ORF">GpartN1_g3787.t1</name>
</gene>
<proteinExistence type="predicted"/>
<keyword evidence="3" id="KW-1185">Reference proteome</keyword>
<comment type="caution">
    <text evidence="2">The sequence shown here is derived from an EMBL/GenBank/DDBJ whole genome shotgun (WGS) entry which is preliminary data.</text>
</comment>
<dbReference type="AlphaFoldDB" id="A0A9C7UQS1"/>